<keyword evidence="11" id="KW-1185">Reference proteome</keyword>
<comment type="subcellular location">
    <subcellularLocation>
        <location evidence="1 8">Cell membrane</location>
        <topology evidence="1 8">Multi-pass membrane protein</topology>
    </subcellularLocation>
</comment>
<evidence type="ECO:0000256" key="8">
    <source>
        <dbReference type="RuleBase" id="RU363032"/>
    </source>
</evidence>
<organism evidence="10 11">
    <name type="scientific">Streptomyces dengpaensis</name>
    <dbReference type="NCBI Taxonomy" id="2049881"/>
    <lineage>
        <taxon>Bacteria</taxon>
        <taxon>Bacillati</taxon>
        <taxon>Actinomycetota</taxon>
        <taxon>Actinomycetes</taxon>
        <taxon>Kitasatosporales</taxon>
        <taxon>Streptomycetaceae</taxon>
        <taxon>Streptomyces</taxon>
    </lineage>
</organism>
<keyword evidence="7 8" id="KW-0472">Membrane</keyword>
<reference evidence="10 11" key="1">
    <citation type="submission" date="2018-02" db="EMBL/GenBank/DDBJ databases">
        <title>Complete genome sequence of Streptomyces dengpaensis, the producer of angucyclines.</title>
        <authorList>
            <person name="Yumei L."/>
        </authorList>
    </citation>
    <scope>NUCLEOTIDE SEQUENCE [LARGE SCALE GENOMIC DNA]</scope>
    <source>
        <strain evidence="10 11">XZHG99</strain>
    </source>
</reference>
<dbReference type="CDD" id="cd06261">
    <property type="entry name" value="TM_PBP2"/>
    <property type="match status" value="1"/>
</dbReference>
<evidence type="ECO:0000256" key="4">
    <source>
        <dbReference type="ARBA" id="ARBA00022692"/>
    </source>
</evidence>
<keyword evidence="3" id="KW-1003">Cell membrane</keyword>
<dbReference type="InterPro" id="IPR043429">
    <property type="entry name" value="ArtM/GltK/GlnP/TcyL/YhdX-like"/>
</dbReference>
<accession>A0ABM6SW46</accession>
<evidence type="ECO:0000259" key="9">
    <source>
        <dbReference type="PROSITE" id="PS50928"/>
    </source>
</evidence>
<dbReference type="RefSeq" id="WP_099499471.1">
    <property type="nucleotide sequence ID" value="NZ_CP026652.1"/>
</dbReference>
<dbReference type="InterPro" id="IPR014341">
    <property type="entry name" value="Ectoine_EhuD"/>
</dbReference>
<feature type="transmembrane region" description="Helical" evidence="8">
    <location>
        <begin position="201"/>
        <end position="222"/>
    </location>
</feature>
<comment type="similarity">
    <text evidence="8">Belongs to the binding-protein-dependent transport system permease family.</text>
</comment>
<dbReference type="Pfam" id="PF00528">
    <property type="entry name" value="BPD_transp_1"/>
    <property type="match status" value="1"/>
</dbReference>
<proteinExistence type="inferred from homology"/>
<dbReference type="Gene3D" id="1.10.3720.10">
    <property type="entry name" value="MetI-like"/>
    <property type="match status" value="1"/>
</dbReference>
<dbReference type="InterPro" id="IPR035906">
    <property type="entry name" value="MetI-like_sf"/>
</dbReference>
<evidence type="ECO:0000256" key="7">
    <source>
        <dbReference type="ARBA" id="ARBA00023136"/>
    </source>
</evidence>
<keyword evidence="4 8" id="KW-0812">Transmembrane</keyword>
<keyword evidence="5" id="KW-0029">Amino-acid transport</keyword>
<dbReference type="Proteomes" id="UP000238413">
    <property type="component" value="Chromosome"/>
</dbReference>
<evidence type="ECO:0000256" key="3">
    <source>
        <dbReference type="ARBA" id="ARBA00022475"/>
    </source>
</evidence>
<keyword evidence="6 8" id="KW-1133">Transmembrane helix</keyword>
<dbReference type="PROSITE" id="PS50928">
    <property type="entry name" value="ABC_TM1"/>
    <property type="match status" value="1"/>
</dbReference>
<feature type="domain" description="ABC transmembrane type-1" evidence="9">
    <location>
        <begin position="19"/>
        <end position="219"/>
    </location>
</feature>
<dbReference type="InterPro" id="IPR010065">
    <property type="entry name" value="AA_ABC_transptr_permease_3TM"/>
</dbReference>
<evidence type="ECO:0000256" key="1">
    <source>
        <dbReference type="ARBA" id="ARBA00004651"/>
    </source>
</evidence>
<protein>
    <submittedName>
        <fullName evidence="10">Ectoine/hydroxyectoine ABC transporter permease subunit EhuD</fullName>
    </submittedName>
</protein>
<dbReference type="NCBIfam" id="TIGR01726">
    <property type="entry name" value="HEQRo_perm_3TM"/>
    <property type="match status" value="1"/>
</dbReference>
<keyword evidence="2 8" id="KW-0813">Transport</keyword>
<dbReference type="PANTHER" id="PTHR30614">
    <property type="entry name" value="MEMBRANE COMPONENT OF AMINO ACID ABC TRANSPORTER"/>
    <property type="match status" value="1"/>
</dbReference>
<dbReference type="EMBL" id="CP026652">
    <property type="protein sequence ID" value="AVH58560.1"/>
    <property type="molecule type" value="Genomic_DNA"/>
</dbReference>
<evidence type="ECO:0000256" key="2">
    <source>
        <dbReference type="ARBA" id="ARBA00022448"/>
    </source>
</evidence>
<sequence length="228" mass="25587">MNWDWSAVGDFMPHFWDGLLVTLQALALGSLISFALGLVWALLIATPTLPHARTDSRGWYPLVRWPVEVVTEFIRNTPLLVQLFFLFYVLPEWNITFSALTTGVVAIGLHYSTYTMQVYRAGIEAVPAGQWEAATALSLPVGRTWTAVILPQAIRRVVPALGNYVISMLKDTPMLMVITVLDMLGEARLFSQQHFQFTEPLTVIGVAFILISYPASLLLRALERRLVR</sequence>
<name>A0ABM6SW46_9ACTN</name>
<feature type="transmembrane region" description="Helical" evidence="8">
    <location>
        <begin position="95"/>
        <end position="114"/>
    </location>
</feature>
<feature type="transmembrane region" description="Helical" evidence="8">
    <location>
        <begin position="20"/>
        <end position="44"/>
    </location>
</feature>
<dbReference type="PANTHER" id="PTHR30614:SF0">
    <property type="entry name" value="L-CYSTINE TRANSPORT SYSTEM PERMEASE PROTEIN TCYL"/>
    <property type="match status" value="1"/>
</dbReference>
<evidence type="ECO:0000313" key="11">
    <source>
        <dbReference type="Proteomes" id="UP000238413"/>
    </source>
</evidence>
<dbReference type="InterPro" id="IPR000515">
    <property type="entry name" value="MetI-like"/>
</dbReference>
<evidence type="ECO:0000313" key="10">
    <source>
        <dbReference type="EMBL" id="AVH58560.1"/>
    </source>
</evidence>
<evidence type="ECO:0000256" key="6">
    <source>
        <dbReference type="ARBA" id="ARBA00022989"/>
    </source>
</evidence>
<dbReference type="SUPFAM" id="SSF161098">
    <property type="entry name" value="MetI-like"/>
    <property type="match status" value="1"/>
</dbReference>
<dbReference type="NCBIfam" id="TIGR03003">
    <property type="entry name" value="ectoine_ehuD"/>
    <property type="match status" value="1"/>
</dbReference>
<gene>
    <name evidence="10" type="primary">ehuD</name>
    <name evidence="10" type="ORF">C4B68_25475</name>
</gene>
<evidence type="ECO:0000256" key="5">
    <source>
        <dbReference type="ARBA" id="ARBA00022970"/>
    </source>
</evidence>